<keyword evidence="2" id="KW-1185">Reference proteome</keyword>
<dbReference type="PROSITE" id="PS51367">
    <property type="entry name" value="THAUMATIN_2"/>
    <property type="match status" value="1"/>
</dbReference>
<dbReference type="InterPro" id="IPR037176">
    <property type="entry name" value="Osmotin/thaumatin-like_sf"/>
</dbReference>
<protein>
    <recommendedName>
        <fullName evidence="3">Osmotin, thaumatin-like protein</fullName>
    </recommendedName>
</protein>
<dbReference type="PIRSF" id="PIRSF002703">
    <property type="entry name" value="Thaumatin"/>
    <property type="match status" value="1"/>
</dbReference>
<dbReference type="PRINTS" id="PR00347">
    <property type="entry name" value="THAUMATIN"/>
</dbReference>
<evidence type="ECO:0000313" key="2">
    <source>
        <dbReference type="Proteomes" id="UP001562354"/>
    </source>
</evidence>
<dbReference type="PANTHER" id="PTHR31048">
    <property type="entry name" value="OS03G0233200 PROTEIN"/>
    <property type="match status" value="1"/>
</dbReference>
<accession>A0ABR3P9D1</accession>
<evidence type="ECO:0000313" key="1">
    <source>
        <dbReference type="EMBL" id="KAL1302739.1"/>
    </source>
</evidence>
<reference evidence="1 2" key="1">
    <citation type="submission" date="2024-07" db="EMBL/GenBank/DDBJ databases">
        <title>Draft sequence of the Neodothiora populina.</title>
        <authorList>
            <person name="Drown D.D."/>
            <person name="Schuette U.S."/>
            <person name="Buechlein A.B."/>
            <person name="Rusch D.R."/>
            <person name="Winton L.W."/>
            <person name="Adams G.A."/>
        </authorList>
    </citation>
    <scope>NUCLEOTIDE SEQUENCE [LARGE SCALE GENOMIC DNA]</scope>
    <source>
        <strain evidence="1 2">CPC 39397</strain>
    </source>
</reference>
<dbReference type="GeneID" id="95976794"/>
<dbReference type="Gene3D" id="2.60.110.10">
    <property type="entry name" value="Thaumatin"/>
    <property type="match status" value="1"/>
</dbReference>
<name>A0ABR3P9D1_9PEZI</name>
<dbReference type="EMBL" id="JBFMKM010000012">
    <property type="protein sequence ID" value="KAL1302739.1"/>
    <property type="molecule type" value="Genomic_DNA"/>
</dbReference>
<dbReference type="Proteomes" id="UP001562354">
    <property type="component" value="Unassembled WGS sequence"/>
</dbReference>
<dbReference type="SUPFAM" id="SSF49870">
    <property type="entry name" value="Osmotin, thaumatin-like protein"/>
    <property type="match status" value="1"/>
</dbReference>
<dbReference type="InterPro" id="IPR001938">
    <property type="entry name" value="Thaumatin"/>
</dbReference>
<proteinExistence type="predicted"/>
<dbReference type="RefSeq" id="XP_069199015.1">
    <property type="nucleotide sequence ID" value="XM_069348061.1"/>
</dbReference>
<comment type="caution">
    <text evidence="1">The sequence shown here is derived from an EMBL/GenBank/DDBJ whole genome shotgun (WGS) entry which is preliminary data.</text>
</comment>
<sequence>MKYDDVFLVLALATRANGLHHMKREIILRQQGSSHTTPLVVSNNCGETIYPGILTQAGTGPASTGFELTPGTNKSQTVSHDWQGRVWGRTNCTFNSQGTSMGGGKACGSGDCNGGLGCLVTGDVPVTLAEFTLDGGDGQTYFDISLVDGYNLPVAIVLVPHGNVSLDDIPPNLTSPSCIGTASQLAEATYDPYSQGQQTFLGTNSSYPLPFDQKLATSTVAQWCPWDLQVSPPKAPGDGVYPYPDDNIQRPAFNPCLSACAKYKDPKYCCTGKYDSPKVCKPNYYSTVSKEVCPDAYSFAYDDQSSTFIIPSGAGFEVVFCPGGRSTTILKSKAAQLSELASSGTVSGSGGASATASSLATPKLDAPGVCLWMAILMAAFMILFA</sequence>
<evidence type="ECO:0008006" key="3">
    <source>
        <dbReference type="Google" id="ProtNLM"/>
    </source>
</evidence>
<organism evidence="1 2">
    <name type="scientific">Neodothiora populina</name>
    <dbReference type="NCBI Taxonomy" id="2781224"/>
    <lineage>
        <taxon>Eukaryota</taxon>
        <taxon>Fungi</taxon>
        <taxon>Dikarya</taxon>
        <taxon>Ascomycota</taxon>
        <taxon>Pezizomycotina</taxon>
        <taxon>Dothideomycetes</taxon>
        <taxon>Dothideomycetidae</taxon>
        <taxon>Dothideales</taxon>
        <taxon>Dothioraceae</taxon>
        <taxon>Neodothiora</taxon>
    </lineage>
</organism>
<gene>
    <name evidence="1" type="ORF">AAFC00_003092</name>
</gene>
<dbReference type="Pfam" id="PF00314">
    <property type="entry name" value="Thaumatin"/>
    <property type="match status" value="1"/>
</dbReference>
<dbReference type="SMART" id="SM00205">
    <property type="entry name" value="THN"/>
    <property type="match status" value="1"/>
</dbReference>